<dbReference type="Pfam" id="PF14903">
    <property type="entry name" value="WG_beta_rep"/>
    <property type="match status" value="4"/>
</dbReference>
<dbReference type="Pfam" id="PF13414">
    <property type="entry name" value="TPR_11"/>
    <property type="match status" value="1"/>
</dbReference>
<dbReference type="RefSeq" id="WP_257464813.1">
    <property type="nucleotide sequence ID" value="NZ_BAABXP010000002.1"/>
</dbReference>
<dbReference type="PANTHER" id="PTHR37841:SF1">
    <property type="entry name" value="DUF3298 DOMAIN-CONTAINING PROTEIN"/>
    <property type="match status" value="1"/>
</dbReference>
<dbReference type="SUPFAM" id="SSF69360">
    <property type="entry name" value="Cell wall binding repeat"/>
    <property type="match status" value="1"/>
</dbReference>
<dbReference type="SUPFAM" id="SSF48452">
    <property type="entry name" value="TPR-like"/>
    <property type="match status" value="1"/>
</dbReference>
<keyword evidence="3" id="KW-1185">Reference proteome</keyword>
<dbReference type="SMART" id="SM00028">
    <property type="entry name" value="TPR"/>
    <property type="match status" value="3"/>
</dbReference>
<dbReference type="Gene3D" id="1.25.40.10">
    <property type="entry name" value="Tetratricopeptide repeat domain"/>
    <property type="match status" value="1"/>
</dbReference>
<dbReference type="EMBL" id="JBEPMJ010000015">
    <property type="protein sequence ID" value="MET3750885.1"/>
    <property type="molecule type" value="Genomic_DNA"/>
</dbReference>
<accession>A0ABV2M341</accession>
<organism evidence="2 3">
    <name type="scientific">Blautia caecimuris</name>
    <dbReference type="NCBI Taxonomy" id="1796615"/>
    <lineage>
        <taxon>Bacteria</taxon>
        <taxon>Bacillati</taxon>
        <taxon>Bacillota</taxon>
        <taxon>Clostridia</taxon>
        <taxon>Lachnospirales</taxon>
        <taxon>Lachnospiraceae</taxon>
        <taxon>Blautia</taxon>
    </lineage>
</organism>
<dbReference type="InterPro" id="IPR019734">
    <property type="entry name" value="TPR_rpt"/>
</dbReference>
<evidence type="ECO:0000313" key="3">
    <source>
        <dbReference type="Proteomes" id="UP001549106"/>
    </source>
</evidence>
<evidence type="ECO:0000256" key="1">
    <source>
        <dbReference type="SAM" id="SignalP"/>
    </source>
</evidence>
<keyword evidence="1" id="KW-0732">Signal</keyword>
<feature type="signal peptide" evidence="1">
    <location>
        <begin position="1"/>
        <end position="24"/>
    </location>
</feature>
<comment type="caution">
    <text evidence="2">The sequence shown here is derived from an EMBL/GenBank/DDBJ whole genome shotgun (WGS) entry which is preliminary data.</text>
</comment>
<dbReference type="Proteomes" id="UP001549106">
    <property type="component" value="Unassembled WGS sequence"/>
</dbReference>
<proteinExistence type="predicted"/>
<dbReference type="InterPro" id="IPR032774">
    <property type="entry name" value="WG_beta_rep"/>
</dbReference>
<gene>
    <name evidence="2" type="ORF">ABID24_002138</name>
</gene>
<dbReference type="InterPro" id="IPR011990">
    <property type="entry name" value="TPR-like_helical_dom_sf"/>
</dbReference>
<dbReference type="PANTHER" id="PTHR37841">
    <property type="entry name" value="GLR2918 PROTEIN"/>
    <property type="match status" value="1"/>
</dbReference>
<protein>
    <submittedName>
        <fullName evidence="2">Tetratricopeptide (TPR) repeat protein</fullName>
    </submittedName>
</protein>
<sequence>MKKLMIVAVAALLGLSWWTTFSSAVQKPAEYQSYLAEAQKNEKKGIYYDAILNYQKALEYHPENMDIYLKIAEAYKNLGDENGFIQACTQAMNLEGDGEQAVMILADYYLEKGQKGDAIALLQAQIQQQESNGSLRAKLNSLAGGFDYIGEEYDEISNACGSCMLVKSGEDLGITDLQGNVVIRAQYEQMGMFGENGFAPVQKDGTWYYIDTNNYKRRQPDEEYEFLGVCNQGAIPAKKDGKWGYLNEDFQPVTKFEYDGATPFLNGLAALKKGEKWAIINTELKAVTDFGFDEIVCDDWGFCSRNGVVFARMGEKYYLINSEGVQIGDEYDAVSPFLSSGPAAVMQAGKWGFVSSEGEQVLKCMFENASGFSELGYAPVCSGGKWGFIKENGDFVVEPQFEGAKTFNKEGAAPVKENGKWKLIQLDIY</sequence>
<reference evidence="2 3" key="1">
    <citation type="submission" date="2024-06" db="EMBL/GenBank/DDBJ databases">
        <title>Genomic Encyclopedia of Type Strains, Phase IV (KMG-IV): sequencing the most valuable type-strain genomes for metagenomic binning, comparative biology and taxonomic classification.</title>
        <authorList>
            <person name="Goeker M."/>
        </authorList>
    </citation>
    <scope>NUCLEOTIDE SEQUENCE [LARGE SCALE GENOMIC DNA]</scope>
    <source>
        <strain evidence="2 3">DSM 29492</strain>
    </source>
</reference>
<feature type="chain" id="PRO_5047183058" evidence="1">
    <location>
        <begin position="25"/>
        <end position="429"/>
    </location>
</feature>
<name>A0ABV2M341_9FIRM</name>
<evidence type="ECO:0000313" key="2">
    <source>
        <dbReference type="EMBL" id="MET3750885.1"/>
    </source>
</evidence>